<comment type="caution">
    <text evidence="2">The sequence shown here is derived from an EMBL/GenBank/DDBJ whole genome shotgun (WGS) entry which is preliminary data.</text>
</comment>
<reference evidence="2" key="1">
    <citation type="submission" date="2015-05" db="EMBL/GenBank/DDBJ databases">
        <title>Permanent draft genome of Rhodopirellula islandicus K833.</title>
        <authorList>
            <person name="Kizina J."/>
            <person name="Richter M."/>
            <person name="Glockner F.O."/>
            <person name="Harder J."/>
        </authorList>
    </citation>
    <scope>NUCLEOTIDE SEQUENCE [LARGE SCALE GENOMIC DNA]</scope>
    <source>
        <strain evidence="2">K833</strain>
    </source>
</reference>
<dbReference type="Proteomes" id="UP000036367">
    <property type="component" value="Unassembled WGS sequence"/>
</dbReference>
<keyword evidence="3" id="KW-1185">Reference proteome</keyword>
<protein>
    <submittedName>
        <fullName evidence="2">Uncharacterized protein</fullName>
    </submittedName>
</protein>
<evidence type="ECO:0000313" key="2">
    <source>
        <dbReference type="EMBL" id="KLU02971.1"/>
    </source>
</evidence>
<evidence type="ECO:0000313" key="3">
    <source>
        <dbReference type="Proteomes" id="UP000036367"/>
    </source>
</evidence>
<sequence>MEILIAYAHWSSLPANSAATITAADEPDEVFRRPPFSTARPSRSNSNAMEQID</sequence>
<evidence type="ECO:0000256" key="1">
    <source>
        <dbReference type="SAM" id="MobiDB-lite"/>
    </source>
</evidence>
<dbReference type="EMBL" id="LECT01000042">
    <property type="protein sequence ID" value="KLU02971.1"/>
    <property type="molecule type" value="Genomic_DNA"/>
</dbReference>
<proteinExistence type="predicted"/>
<organism evidence="2 3">
    <name type="scientific">Rhodopirellula islandica</name>
    <dbReference type="NCBI Taxonomy" id="595434"/>
    <lineage>
        <taxon>Bacteria</taxon>
        <taxon>Pseudomonadati</taxon>
        <taxon>Planctomycetota</taxon>
        <taxon>Planctomycetia</taxon>
        <taxon>Pirellulales</taxon>
        <taxon>Pirellulaceae</taxon>
        <taxon>Rhodopirellula</taxon>
    </lineage>
</organism>
<feature type="compositionally biased region" description="Polar residues" evidence="1">
    <location>
        <begin position="39"/>
        <end position="53"/>
    </location>
</feature>
<dbReference type="AlphaFoldDB" id="A0A0J1B943"/>
<feature type="region of interest" description="Disordered" evidence="1">
    <location>
        <begin position="25"/>
        <end position="53"/>
    </location>
</feature>
<name>A0A0J1B943_RHOIS</name>
<gene>
    <name evidence="2" type="ORF">RISK_004941</name>
</gene>
<accession>A0A0J1B943</accession>